<dbReference type="KEGG" id="cvn:111134440"/>
<evidence type="ECO:0000313" key="2">
    <source>
        <dbReference type="Proteomes" id="UP000694844"/>
    </source>
</evidence>
<dbReference type="GO" id="GO:0000731">
    <property type="term" value="P:DNA synthesis involved in DNA repair"/>
    <property type="evidence" value="ECO:0007669"/>
    <property type="project" value="InterPro"/>
</dbReference>
<sequence length="106" mass="12058">MASKQITNSFPIVKKATPGQKNVKDSGHLASTSTSDQHPVDLTDDLEILKNFDLTLEFGPCTGITRLERWERAQKHGLNPPDDVKDILLKNTDEDYQKCLWKDYEI</sequence>
<dbReference type="OrthoDB" id="337486at2759"/>
<dbReference type="AlphaFoldDB" id="A0A8B8EGE8"/>
<dbReference type="GeneID" id="111134440"/>
<evidence type="ECO:0000256" key="1">
    <source>
        <dbReference type="SAM" id="MobiDB-lite"/>
    </source>
</evidence>
<dbReference type="GO" id="GO:0003887">
    <property type="term" value="F:DNA-directed DNA polymerase activity"/>
    <property type="evidence" value="ECO:0007669"/>
    <property type="project" value="TreeGrafter"/>
</dbReference>
<evidence type="ECO:0000313" key="3">
    <source>
        <dbReference type="RefSeq" id="XP_022339155.1"/>
    </source>
</evidence>
<dbReference type="RefSeq" id="XP_022339155.1">
    <property type="nucleotide sequence ID" value="XM_022483447.1"/>
</dbReference>
<dbReference type="Pfam" id="PF04081">
    <property type="entry name" value="DNA_pol_delta_4"/>
    <property type="match status" value="1"/>
</dbReference>
<dbReference type="Proteomes" id="UP000694844">
    <property type="component" value="Chromosome 5"/>
</dbReference>
<accession>A0A8B8EGE8</accession>
<proteinExistence type="predicted"/>
<dbReference type="InterPro" id="IPR007218">
    <property type="entry name" value="DNA_pol_delta_4"/>
</dbReference>
<gene>
    <name evidence="3" type="primary">LOC111134440</name>
</gene>
<reference evidence="3" key="1">
    <citation type="submission" date="2025-08" db="UniProtKB">
        <authorList>
            <consortium name="RefSeq"/>
        </authorList>
    </citation>
    <scope>IDENTIFICATION</scope>
    <source>
        <tissue evidence="3">Whole sample</tissue>
    </source>
</reference>
<dbReference type="PANTHER" id="PTHR14303">
    <property type="entry name" value="DNA POLYMERASE DELTA SUBUNIT 4"/>
    <property type="match status" value="1"/>
</dbReference>
<feature type="compositionally biased region" description="Polar residues" evidence="1">
    <location>
        <begin position="1"/>
        <end position="10"/>
    </location>
</feature>
<organism evidence="2 3">
    <name type="scientific">Crassostrea virginica</name>
    <name type="common">Eastern oyster</name>
    <dbReference type="NCBI Taxonomy" id="6565"/>
    <lineage>
        <taxon>Eukaryota</taxon>
        <taxon>Metazoa</taxon>
        <taxon>Spiralia</taxon>
        <taxon>Lophotrochozoa</taxon>
        <taxon>Mollusca</taxon>
        <taxon>Bivalvia</taxon>
        <taxon>Autobranchia</taxon>
        <taxon>Pteriomorphia</taxon>
        <taxon>Ostreida</taxon>
        <taxon>Ostreoidea</taxon>
        <taxon>Ostreidae</taxon>
        <taxon>Crassostrea</taxon>
    </lineage>
</organism>
<feature type="region of interest" description="Disordered" evidence="1">
    <location>
        <begin position="1"/>
        <end position="40"/>
    </location>
</feature>
<dbReference type="GO" id="GO:0006261">
    <property type="term" value="P:DNA-templated DNA replication"/>
    <property type="evidence" value="ECO:0007669"/>
    <property type="project" value="TreeGrafter"/>
</dbReference>
<dbReference type="GO" id="GO:0043625">
    <property type="term" value="C:delta DNA polymerase complex"/>
    <property type="evidence" value="ECO:0007669"/>
    <property type="project" value="TreeGrafter"/>
</dbReference>
<name>A0A8B8EGE8_CRAVI</name>
<protein>
    <submittedName>
        <fullName evidence="3">DNA polymerase delta subunit 4-like</fullName>
    </submittedName>
</protein>
<keyword evidence="2" id="KW-1185">Reference proteome</keyword>
<dbReference type="PANTHER" id="PTHR14303:SF0">
    <property type="entry name" value="DNA POLYMERASE DELTA SUBUNIT 4"/>
    <property type="match status" value="1"/>
</dbReference>